<gene>
    <name evidence="1" type="ORF">AYI68_g491</name>
</gene>
<reference evidence="1 2" key="1">
    <citation type="journal article" date="2016" name="Mol. Biol. Evol.">
        <title>Genome-Wide Survey of Gut Fungi (Harpellales) Reveals the First Horizontally Transferred Ubiquitin Gene from a Mosquito Host.</title>
        <authorList>
            <person name="Wang Y."/>
            <person name="White M.M."/>
            <person name="Kvist S."/>
            <person name="Moncalvo J.M."/>
        </authorList>
    </citation>
    <scope>NUCLEOTIDE SEQUENCE [LARGE SCALE GENOMIC DNA]</scope>
    <source>
        <strain evidence="1 2">ALG-7-W6</strain>
    </source>
</reference>
<sequence>MKISYLLFNMLSFTNSEAISGIAKRSEFKPVLFASSLKTKCYGGQTFETQIVINSGWIVHSQTVEDYNKLLFSDTPHICRVEHEKNYKFIAAYCANQLYLWNGFKRGVIHYKISSNNDDLTIAAVSGHGFVPYAVSLNVMVKSIMIPIITGDEKNNEFSNYIIIEFTKQMSDFLGLGKVFYDYRKTIKDGKTGIYGLRYNDYWLKWDRACVIAIWGMQQLGEDYIHVLPKCFSLETPRPLYSKVIDLGFSEYQRRADETSCNFEQYRYNPVLFDAFADVKIKNTYEHGYMIADGNGPDTAILFKYLKNDTFLEQTARNRNMLNISSSEYRNNVTEKIIDYLKIKYLGRAGGIVENFLN</sequence>
<evidence type="ECO:0000313" key="2">
    <source>
        <dbReference type="Proteomes" id="UP000187455"/>
    </source>
</evidence>
<protein>
    <submittedName>
        <fullName evidence="1">Uncharacterized protein</fullName>
    </submittedName>
</protein>
<dbReference type="Proteomes" id="UP000187455">
    <property type="component" value="Unassembled WGS sequence"/>
</dbReference>
<accession>A0A1R0H883</accession>
<dbReference type="EMBL" id="LSSL01000156">
    <property type="protein sequence ID" value="OLY85321.1"/>
    <property type="molecule type" value="Genomic_DNA"/>
</dbReference>
<organism evidence="1 2">
    <name type="scientific">Smittium mucronatum</name>
    <dbReference type="NCBI Taxonomy" id="133383"/>
    <lineage>
        <taxon>Eukaryota</taxon>
        <taxon>Fungi</taxon>
        <taxon>Fungi incertae sedis</taxon>
        <taxon>Zoopagomycota</taxon>
        <taxon>Kickxellomycotina</taxon>
        <taxon>Harpellomycetes</taxon>
        <taxon>Harpellales</taxon>
        <taxon>Legeriomycetaceae</taxon>
        <taxon>Smittium</taxon>
    </lineage>
</organism>
<evidence type="ECO:0000313" key="1">
    <source>
        <dbReference type="EMBL" id="OLY85321.1"/>
    </source>
</evidence>
<proteinExistence type="predicted"/>
<comment type="caution">
    <text evidence="1">The sequence shown here is derived from an EMBL/GenBank/DDBJ whole genome shotgun (WGS) entry which is preliminary data.</text>
</comment>
<name>A0A1R0H883_9FUNG</name>
<keyword evidence="2" id="KW-1185">Reference proteome</keyword>
<dbReference type="AlphaFoldDB" id="A0A1R0H883"/>